<dbReference type="InterPro" id="IPR051785">
    <property type="entry name" value="MMCE/EMCE_epimerase"/>
</dbReference>
<evidence type="ECO:0000313" key="4">
    <source>
        <dbReference type="EMBL" id="MFC7142195.1"/>
    </source>
</evidence>
<keyword evidence="5" id="KW-1185">Reference proteome</keyword>
<evidence type="ECO:0000259" key="3">
    <source>
        <dbReference type="PROSITE" id="PS51819"/>
    </source>
</evidence>
<dbReference type="InterPro" id="IPR029068">
    <property type="entry name" value="Glyas_Bleomycin-R_OHBP_Dase"/>
</dbReference>
<dbReference type="InterPro" id="IPR017515">
    <property type="entry name" value="MeMalonyl-CoA_epimerase"/>
</dbReference>
<dbReference type="PANTHER" id="PTHR43048:SF3">
    <property type="entry name" value="METHYLMALONYL-COA EPIMERASE, MITOCHONDRIAL"/>
    <property type="match status" value="1"/>
</dbReference>
<dbReference type="NCBIfam" id="TIGR03081">
    <property type="entry name" value="metmalonyl_epim"/>
    <property type="match status" value="1"/>
</dbReference>
<dbReference type="PROSITE" id="PS51819">
    <property type="entry name" value="VOC"/>
    <property type="match status" value="1"/>
</dbReference>
<dbReference type="Gene3D" id="3.10.180.10">
    <property type="entry name" value="2,3-Dihydroxybiphenyl 1,2-Dioxygenase, domain 1"/>
    <property type="match status" value="1"/>
</dbReference>
<dbReference type="SUPFAM" id="SSF54593">
    <property type="entry name" value="Glyoxalase/Bleomycin resistance protein/Dihydroxybiphenyl dioxygenase"/>
    <property type="match status" value="1"/>
</dbReference>
<keyword evidence="2" id="KW-0479">Metal-binding</keyword>
<dbReference type="GO" id="GO:0046872">
    <property type="term" value="F:metal ion binding"/>
    <property type="evidence" value="ECO:0007669"/>
    <property type="project" value="UniProtKB-KW"/>
</dbReference>
<keyword evidence="4" id="KW-0413">Isomerase</keyword>
<feature type="domain" description="VOC" evidence="3">
    <location>
        <begin position="2"/>
        <end position="129"/>
    </location>
</feature>
<organism evidence="4 5">
    <name type="scientific">Halosimplex aquaticum</name>
    <dbReference type="NCBI Taxonomy" id="3026162"/>
    <lineage>
        <taxon>Archaea</taxon>
        <taxon>Methanobacteriati</taxon>
        <taxon>Methanobacteriota</taxon>
        <taxon>Stenosarchaea group</taxon>
        <taxon>Halobacteria</taxon>
        <taxon>Halobacteriales</taxon>
        <taxon>Haloarculaceae</taxon>
        <taxon>Halosimplex</taxon>
    </lineage>
</organism>
<sequence length="129" mass="13901">MEFDHAGVATDDRDALIDLYGTILDASVAHEETFGELRVAFLDMGNGFIELLEPTADAQGPIPNYLDQRGAGIHHLALRTDDVGDALDAARAAGVELIDEEPRPGAWGHEVAFLHPESTGGILIEFVEH</sequence>
<comment type="similarity">
    <text evidence="1">Belongs to the methylmalonyl-CoA epimerase family.</text>
</comment>
<protein>
    <submittedName>
        <fullName evidence="4">Methylmalonyl-CoA epimerase</fullName>
        <ecNumber evidence="4">5.1.99.1</ecNumber>
    </submittedName>
</protein>
<dbReference type="AlphaFoldDB" id="A0ABD5Y9Z9"/>
<evidence type="ECO:0000256" key="1">
    <source>
        <dbReference type="ARBA" id="ARBA00009308"/>
    </source>
</evidence>
<accession>A0ABD5Y9Z9</accession>
<dbReference type="InterPro" id="IPR037523">
    <property type="entry name" value="VOC_core"/>
</dbReference>
<evidence type="ECO:0000256" key="2">
    <source>
        <dbReference type="ARBA" id="ARBA00022723"/>
    </source>
</evidence>
<evidence type="ECO:0000313" key="5">
    <source>
        <dbReference type="Proteomes" id="UP001596432"/>
    </source>
</evidence>
<proteinExistence type="inferred from homology"/>
<name>A0ABD5Y9Z9_9EURY</name>
<dbReference type="Proteomes" id="UP001596432">
    <property type="component" value="Unassembled WGS sequence"/>
</dbReference>
<dbReference type="CDD" id="cd07249">
    <property type="entry name" value="MMCE"/>
    <property type="match status" value="1"/>
</dbReference>
<dbReference type="RefSeq" id="WP_274323264.1">
    <property type="nucleotide sequence ID" value="NZ_CP118158.1"/>
</dbReference>
<dbReference type="GO" id="GO:0004493">
    <property type="term" value="F:methylmalonyl-CoA epimerase activity"/>
    <property type="evidence" value="ECO:0007669"/>
    <property type="project" value="UniProtKB-EC"/>
</dbReference>
<gene>
    <name evidence="4" type="primary">mce</name>
    <name evidence="4" type="ORF">ACFQMA_20450</name>
</gene>
<dbReference type="Pfam" id="PF13669">
    <property type="entry name" value="Glyoxalase_4"/>
    <property type="match status" value="1"/>
</dbReference>
<dbReference type="EC" id="5.1.99.1" evidence="4"/>
<dbReference type="EMBL" id="JBHTAS010000001">
    <property type="protein sequence ID" value="MFC7142195.1"/>
    <property type="molecule type" value="Genomic_DNA"/>
</dbReference>
<dbReference type="GeneID" id="78822530"/>
<reference evidence="4 5" key="1">
    <citation type="journal article" date="2019" name="Int. J. Syst. Evol. Microbiol.">
        <title>The Global Catalogue of Microorganisms (GCM) 10K type strain sequencing project: providing services to taxonomists for standard genome sequencing and annotation.</title>
        <authorList>
            <consortium name="The Broad Institute Genomics Platform"/>
            <consortium name="The Broad Institute Genome Sequencing Center for Infectious Disease"/>
            <person name="Wu L."/>
            <person name="Ma J."/>
        </authorList>
    </citation>
    <scope>NUCLEOTIDE SEQUENCE [LARGE SCALE GENOMIC DNA]</scope>
    <source>
        <strain evidence="4 5">XZYJT29</strain>
    </source>
</reference>
<dbReference type="PANTHER" id="PTHR43048">
    <property type="entry name" value="METHYLMALONYL-COA EPIMERASE"/>
    <property type="match status" value="1"/>
</dbReference>
<comment type="caution">
    <text evidence="4">The sequence shown here is derived from an EMBL/GenBank/DDBJ whole genome shotgun (WGS) entry which is preliminary data.</text>
</comment>